<dbReference type="Gene3D" id="3.40.50.920">
    <property type="match status" value="1"/>
</dbReference>
<keyword evidence="10 19" id="KW-0479">Metal-binding</keyword>
<feature type="binding site" evidence="17">
    <location>
        <position position="523"/>
    </location>
    <ligand>
        <name>substrate</name>
    </ligand>
</feature>
<name>A0A0C1TWB4_9BACT</name>
<dbReference type="CDD" id="cd02012">
    <property type="entry name" value="TPP_TK"/>
    <property type="match status" value="1"/>
</dbReference>
<comment type="catalytic activity">
    <reaction evidence="14 21">
        <text>D-sedoheptulose 7-phosphate + D-glyceraldehyde 3-phosphate = aldehydo-D-ribose 5-phosphate + D-xylulose 5-phosphate</text>
        <dbReference type="Rhea" id="RHEA:10508"/>
        <dbReference type="ChEBI" id="CHEBI:57483"/>
        <dbReference type="ChEBI" id="CHEBI:57737"/>
        <dbReference type="ChEBI" id="CHEBI:58273"/>
        <dbReference type="ChEBI" id="CHEBI:59776"/>
        <dbReference type="EC" id="2.2.1.1"/>
    </reaction>
</comment>
<comment type="cofactor">
    <cofactor evidence="21">
        <name>Mg(2+)</name>
        <dbReference type="ChEBI" id="CHEBI:18420"/>
    </cofactor>
    <cofactor evidence="21">
        <name>Ca(2+)</name>
        <dbReference type="ChEBI" id="CHEBI:29108"/>
    </cofactor>
    <cofactor evidence="21">
        <name>Mn(2+)</name>
        <dbReference type="ChEBI" id="CHEBI:29035"/>
    </cofactor>
    <cofactor evidence="21">
        <name>Co(2+)</name>
        <dbReference type="ChEBI" id="CHEBI:48828"/>
    </cofactor>
    <text evidence="21">Binds 1 Mg(2+) ion per subunit. Can also utilize other divalent metal cations, such as Ca(2+), Mn(2+) and Co(2+).</text>
</comment>
<dbReference type="SUPFAM" id="SSF52922">
    <property type="entry name" value="TK C-terminal domain-like"/>
    <property type="match status" value="1"/>
</dbReference>
<evidence type="ECO:0000256" key="23">
    <source>
        <dbReference type="SAM" id="MobiDB-lite"/>
    </source>
</evidence>
<organism evidence="25 26">
    <name type="scientific">Geobacter soli</name>
    <dbReference type="NCBI Taxonomy" id="1510391"/>
    <lineage>
        <taxon>Bacteria</taxon>
        <taxon>Pseudomonadati</taxon>
        <taxon>Thermodesulfobacteriota</taxon>
        <taxon>Desulfuromonadia</taxon>
        <taxon>Geobacterales</taxon>
        <taxon>Geobacteraceae</taxon>
        <taxon>Geobacter</taxon>
    </lineage>
</organism>
<feature type="coiled-coil region" evidence="22">
    <location>
        <begin position="297"/>
        <end position="324"/>
    </location>
</feature>
<dbReference type="InterPro" id="IPR033247">
    <property type="entry name" value="Transketolase_fam"/>
</dbReference>
<dbReference type="Gene3D" id="3.40.50.970">
    <property type="match status" value="2"/>
</dbReference>
<evidence type="ECO:0000256" key="10">
    <source>
        <dbReference type="ARBA" id="ARBA00022723"/>
    </source>
</evidence>
<comment type="cofactor">
    <cofactor evidence="18">
        <name>thiamine diphosphate</name>
        <dbReference type="ChEBI" id="CHEBI:58937"/>
    </cofactor>
    <text evidence="18">Binds 1 thiamine pyrophosphate per subunit. During the reaction, the substrate forms a covalent intermediate with the cofactor.</text>
</comment>
<dbReference type="InterPro" id="IPR049557">
    <property type="entry name" value="Transketolase_CS"/>
</dbReference>
<dbReference type="GO" id="GO:0006098">
    <property type="term" value="P:pentose-phosphate shunt"/>
    <property type="evidence" value="ECO:0007669"/>
    <property type="project" value="TreeGrafter"/>
</dbReference>
<evidence type="ECO:0000313" key="25">
    <source>
        <dbReference type="EMBL" id="KIE43708.1"/>
    </source>
</evidence>
<comment type="caution">
    <text evidence="25">The sequence shown here is derived from an EMBL/GenBank/DDBJ whole genome shotgun (WGS) entry which is preliminary data.</text>
</comment>
<evidence type="ECO:0000256" key="9">
    <source>
        <dbReference type="ARBA" id="ARBA00022679"/>
    </source>
</evidence>
<feature type="binding site" evidence="18">
    <location>
        <position position="267"/>
    </location>
    <ligand>
        <name>thiamine diphosphate</name>
        <dbReference type="ChEBI" id="CHEBI:58937"/>
    </ligand>
</feature>
<feature type="site" description="Important for catalytic activity" evidence="20">
    <location>
        <position position="33"/>
    </location>
</feature>
<evidence type="ECO:0000256" key="5">
    <source>
        <dbReference type="ARBA" id="ARBA00007131"/>
    </source>
</evidence>
<dbReference type="PANTHER" id="PTHR43522:SF2">
    <property type="entry name" value="TRANSKETOLASE 1-RELATED"/>
    <property type="match status" value="1"/>
</dbReference>
<comment type="subunit">
    <text evidence="6 21">Homodimer.</text>
</comment>
<evidence type="ECO:0000256" key="3">
    <source>
        <dbReference type="ARBA" id="ARBA00001941"/>
    </source>
</evidence>
<keyword evidence="9 21" id="KW-0808">Transferase</keyword>
<dbReference type="InterPro" id="IPR005478">
    <property type="entry name" value="Transketolase_bac-like"/>
</dbReference>
<evidence type="ECO:0000256" key="15">
    <source>
        <dbReference type="NCBIfam" id="TIGR00232"/>
    </source>
</evidence>
<feature type="binding site" evidence="17">
    <location>
        <position position="360"/>
    </location>
    <ligand>
        <name>substrate</name>
    </ligand>
</feature>
<proteinExistence type="inferred from homology"/>
<dbReference type="SUPFAM" id="SSF52518">
    <property type="entry name" value="Thiamin diphosphate-binding fold (THDP-binding)"/>
    <property type="match status" value="2"/>
</dbReference>
<evidence type="ECO:0000256" key="20">
    <source>
        <dbReference type="PIRSR" id="PIRSR605478-5"/>
    </source>
</evidence>
<feature type="binding site" evidence="17">
    <location>
        <position position="387"/>
    </location>
    <ligand>
        <name>substrate</name>
    </ligand>
</feature>
<feature type="binding site" evidence="18">
    <location>
        <begin position="121"/>
        <end position="123"/>
    </location>
    <ligand>
        <name>thiamine diphosphate</name>
        <dbReference type="ChEBI" id="CHEBI:58937"/>
    </ligand>
</feature>
<feature type="binding site" evidence="18">
    <location>
        <position position="163"/>
    </location>
    <ligand>
        <name>thiamine diphosphate</name>
        <dbReference type="ChEBI" id="CHEBI:58937"/>
    </ligand>
</feature>
<gene>
    <name evidence="25" type="ORF">SE37_14270</name>
</gene>
<evidence type="ECO:0000256" key="17">
    <source>
        <dbReference type="PIRSR" id="PIRSR605478-2"/>
    </source>
</evidence>
<dbReference type="FunFam" id="3.40.50.970:FF:000004">
    <property type="entry name" value="Transketolase"/>
    <property type="match status" value="1"/>
</dbReference>
<evidence type="ECO:0000256" key="7">
    <source>
        <dbReference type="ARBA" id="ARBA00013152"/>
    </source>
</evidence>
<dbReference type="InterPro" id="IPR029061">
    <property type="entry name" value="THDP-binding"/>
</dbReference>
<feature type="domain" description="Transketolase-like pyrimidine-binding" evidence="24">
    <location>
        <begin position="357"/>
        <end position="528"/>
    </location>
</feature>
<feature type="binding site" evidence="18">
    <location>
        <position position="192"/>
    </location>
    <ligand>
        <name>thiamine diphosphate</name>
        <dbReference type="ChEBI" id="CHEBI:58937"/>
    </ligand>
</feature>
<dbReference type="FunFam" id="3.40.50.970:FF:000076">
    <property type="entry name" value="Transketolase"/>
    <property type="match status" value="1"/>
</dbReference>
<feature type="binding site" evidence="17">
    <location>
        <position position="464"/>
    </location>
    <ligand>
        <name>substrate</name>
    </ligand>
</feature>
<evidence type="ECO:0000313" key="26">
    <source>
        <dbReference type="Proteomes" id="UP000031433"/>
    </source>
</evidence>
<dbReference type="PANTHER" id="PTHR43522">
    <property type="entry name" value="TRANSKETOLASE"/>
    <property type="match status" value="1"/>
</dbReference>
<dbReference type="EMBL" id="JXBL01000001">
    <property type="protein sequence ID" value="KIE43708.1"/>
    <property type="molecule type" value="Genomic_DNA"/>
</dbReference>
<dbReference type="Pfam" id="PF00456">
    <property type="entry name" value="Transketolase_N"/>
    <property type="match status" value="1"/>
</dbReference>
<feature type="binding site" evidence="17">
    <location>
        <position position="476"/>
    </location>
    <ligand>
        <name>substrate</name>
    </ligand>
</feature>
<feature type="active site" description="Proton donor" evidence="16">
    <location>
        <position position="414"/>
    </location>
</feature>
<evidence type="ECO:0000256" key="11">
    <source>
        <dbReference type="ARBA" id="ARBA00022837"/>
    </source>
</evidence>
<evidence type="ECO:0000256" key="8">
    <source>
        <dbReference type="ARBA" id="ARBA00016662"/>
    </source>
</evidence>
<feature type="binding site" evidence="18">
    <location>
        <position position="440"/>
    </location>
    <ligand>
        <name>thiamine diphosphate</name>
        <dbReference type="ChEBI" id="CHEBI:58937"/>
    </ligand>
</feature>
<evidence type="ECO:0000256" key="12">
    <source>
        <dbReference type="ARBA" id="ARBA00022842"/>
    </source>
</evidence>
<comment type="function">
    <text evidence="4 21">Catalyzes the transfer of a two-carbon ketol group from a ketose donor to an aldose acceptor, via a covalent intermediate with the cofactor thiamine pyrophosphate.</text>
</comment>
<dbReference type="PROSITE" id="PS00802">
    <property type="entry name" value="TRANSKETOLASE_2"/>
    <property type="match status" value="1"/>
</dbReference>
<dbReference type="PROSITE" id="PS00801">
    <property type="entry name" value="TRANSKETOLASE_1"/>
    <property type="match status" value="1"/>
</dbReference>
<dbReference type="GO" id="GO:0046872">
    <property type="term" value="F:metal ion binding"/>
    <property type="evidence" value="ECO:0007669"/>
    <property type="project" value="UniProtKB-KW"/>
</dbReference>
<feature type="binding site" evidence="17">
    <location>
        <position position="267"/>
    </location>
    <ligand>
        <name>substrate</name>
    </ligand>
</feature>
<keyword evidence="26" id="KW-1185">Reference proteome</keyword>
<evidence type="ECO:0000256" key="6">
    <source>
        <dbReference type="ARBA" id="ARBA00011738"/>
    </source>
</evidence>
<dbReference type="GO" id="GO:0005829">
    <property type="term" value="C:cytosol"/>
    <property type="evidence" value="ECO:0007669"/>
    <property type="project" value="TreeGrafter"/>
</dbReference>
<comment type="cofactor">
    <cofactor evidence="2">
        <name>Mn(2+)</name>
        <dbReference type="ChEBI" id="CHEBI:29035"/>
    </cofactor>
</comment>
<evidence type="ECO:0000256" key="2">
    <source>
        <dbReference type="ARBA" id="ARBA00001936"/>
    </source>
</evidence>
<accession>A0A0C1TWB4</accession>
<dbReference type="CDD" id="cd07033">
    <property type="entry name" value="TPP_PYR_DXS_TK_like"/>
    <property type="match status" value="1"/>
</dbReference>
<evidence type="ECO:0000256" key="14">
    <source>
        <dbReference type="ARBA" id="ARBA00049473"/>
    </source>
</evidence>
<feature type="region of interest" description="Disordered" evidence="23">
    <location>
        <begin position="254"/>
        <end position="273"/>
    </location>
</feature>
<keyword evidence="13 18" id="KW-0786">Thiamine pyrophosphate</keyword>
<feature type="binding site" evidence="17">
    <location>
        <position position="472"/>
    </location>
    <ligand>
        <name>substrate</name>
    </ligand>
</feature>
<dbReference type="AlphaFoldDB" id="A0A0C1TWB4"/>
<evidence type="ECO:0000256" key="1">
    <source>
        <dbReference type="ARBA" id="ARBA00001913"/>
    </source>
</evidence>
<reference evidence="25 26" key="1">
    <citation type="submission" date="2015-01" db="EMBL/GenBank/DDBJ databases">
        <title>Genome sequence of the anaerobic bacterium Geobacter soli GSS01, a dissimilatory Fe(III) reducer from soil.</title>
        <authorList>
            <person name="Yang G."/>
            <person name="Zhou S."/>
        </authorList>
    </citation>
    <scope>NUCLEOTIDE SEQUENCE [LARGE SCALE GENOMIC DNA]</scope>
    <source>
        <strain evidence="25 26">GSS01</strain>
    </source>
</reference>
<dbReference type="NCBIfam" id="TIGR00232">
    <property type="entry name" value="tktlase_bact"/>
    <property type="match status" value="1"/>
</dbReference>
<comment type="cofactor">
    <cofactor evidence="19">
        <name>Mg(2+)</name>
        <dbReference type="ChEBI" id="CHEBI:18420"/>
    </cofactor>
    <text evidence="19">Binds 1 Mg(2+) ion per subunit. Can also utilize other divalent metal cations, such as Ca(2+), Mn(2+) and Co(2+).</text>
</comment>
<comment type="similarity">
    <text evidence="5 21">Belongs to the transketolase family.</text>
</comment>
<comment type="cofactor">
    <cofactor evidence="3">
        <name>Co(2+)</name>
        <dbReference type="ChEBI" id="CHEBI:48828"/>
    </cofactor>
</comment>
<evidence type="ECO:0000256" key="19">
    <source>
        <dbReference type="PIRSR" id="PIRSR605478-4"/>
    </source>
</evidence>
<dbReference type="SMART" id="SM00861">
    <property type="entry name" value="Transket_pyr"/>
    <property type="match status" value="1"/>
</dbReference>
<feature type="binding site" evidence="19">
    <location>
        <position position="162"/>
    </location>
    <ligand>
        <name>Mg(2+)</name>
        <dbReference type="ChEBI" id="CHEBI:18420"/>
    </ligand>
</feature>
<dbReference type="InterPro" id="IPR005474">
    <property type="entry name" value="Transketolase_N"/>
</dbReference>
<evidence type="ECO:0000259" key="24">
    <source>
        <dbReference type="SMART" id="SM00861"/>
    </source>
</evidence>
<keyword evidence="11 21" id="KW-0106">Calcium</keyword>
<dbReference type="Proteomes" id="UP000031433">
    <property type="component" value="Unassembled WGS sequence"/>
</dbReference>
<evidence type="ECO:0000256" key="4">
    <source>
        <dbReference type="ARBA" id="ARBA00002931"/>
    </source>
</evidence>
<dbReference type="InterPro" id="IPR009014">
    <property type="entry name" value="Transketo_C/PFOR_II"/>
</dbReference>
<feature type="binding site" evidence="18">
    <location>
        <position position="73"/>
    </location>
    <ligand>
        <name>thiamine diphosphate</name>
        <dbReference type="ChEBI" id="CHEBI:58937"/>
    </ligand>
</feature>
<evidence type="ECO:0000256" key="22">
    <source>
        <dbReference type="SAM" id="Coils"/>
    </source>
</evidence>
<feature type="binding site" evidence="19">
    <location>
        <position position="192"/>
    </location>
    <ligand>
        <name>Mg(2+)</name>
        <dbReference type="ChEBI" id="CHEBI:18420"/>
    </ligand>
</feature>
<protein>
    <recommendedName>
        <fullName evidence="8 15">Transketolase</fullName>
        <ecNumber evidence="7 15">2.2.1.1</ecNumber>
    </recommendedName>
</protein>
<keyword evidence="12 19" id="KW-0460">Magnesium</keyword>
<dbReference type="InterPro" id="IPR005475">
    <property type="entry name" value="Transketolase-like_Pyr-bd"/>
</dbReference>
<evidence type="ECO:0000256" key="16">
    <source>
        <dbReference type="PIRSR" id="PIRSR605478-1"/>
    </source>
</evidence>
<dbReference type="Pfam" id="PF02779">
    <property type="entry name" value="Transket_pyr"/>
    <property type="match status" value="1"/>
</dbReference>
<dbReference type="EC" id="2.2.1.1" evidence="7 15"/>
<evidence type="ECO:0000256" key="13">
    <source>
        <dbReference type="ARBA" id="ARBA00023052"/>
    </source>
</evidence>
<dbReference type="RefSeq" id="WP_039647437.1">
    <property type="nucleotide sequence ID" value="NZ_JXBL01000001.1"/>
</dbReference>
<comment type="cofactor">
    <cofactor evidence="1">
        <name>Ca(2+)</name>
        <dbReference type="ChEBI" id="CHEBI:29108"/>
    </cofactor>
</comment>
<evidence type="ECO:0000256" key="18">
    <source>
        <dbReference type="PIRSR" id="PIRSR605478-3"/>
    </source>
</evidence>
<dbReference type="GO" id="GO:0004802">
    <property type="term" value="F:transketolase activity"/>
    <property type="evidence" value="ECO:0007669"/>
    <property type="project" value="UniProtKB-UniRule"/>
</dbReference>
<feature type="site" description="Important for catalytic activity" evidence="20">
    <location>
        <position position="267"/>
    </location>
</feature>
<dbReference type="InterPro" id="IPR020826">
    <property type="entry name" value="Transketolase_BS"/>
</dbReference>
<feature type="binding site" evidence="17">
    <location>
        <position position="33"/>
    </location>
    <ligand>
        <name>substrate</name>
    </ligand>
</feature>
<dbReference type="Pfam" id="PF22613">
    <property type="entry name" value="Transketolase_C_1"/>
    <property type="match status" value="1"/>
</dbReference>
<dbReference type="InterPro" id="IPR055152">
    <property type="entry name" value="Transketolase-like_C_2"/>
</dbReference>
<feature type="binding site" evidence="19">
    <location>
        <position position="194"/>
    </location>
    <ligand>
        <name>Mg(2+)</name>
        <dbReference type="ChEBI" id="CHEBI:18420"/>
    </ligand>
</feature>
<sequence length="668" mass="71838">MAAVSLTNEDARLGADTLRMLAVDAVEAAASGHPGLPMGAADYAFLLWHSHLRFDPADPEWPGRDRFILSAGHGSMLLYGLLHLFGFDLPLDELKRFRQWGSRTPGHPEYGHTPGVEVTTGPLGQGFAMGVGMALAARMGAARFADERFDPCAHHIYALVSDGDLMEGISQEAASLAGHLRLGNLVYLYDDNRITIEGSTDLAFSEDTAGRFAALGWHVQAVDGHDVRQVDEALWRARVERERPSLIIARTHIAQGSPGKHDSAAAHGSPLGAEEAAATRRSLGWPDELFHVPERIREICEQRREALAEARAAWQDELRRWRRRNSDKGRLWDLMAEKGVPRDLEARLLAAVGAEAGATRALAGKALQAAAAAVPSLAGGSADLEPSTNTRIKDSSSVLPGSYGGRNLHFGVREHAMAAIMNGMARHGGFIPYGATFLVFADYCRPAIRLAALMKQQAVYVFTHDSLFVGEDGPTHQPVEQLSSLRLIPNLRVIRPADGPETALAWAAALRRTDGPTALVLTRQKVPAIAREESLDPRTFAKGGYVVRSGGAAPAVVLMASGSEVGLALAAAEIMAGNGVAARVVSIPCLEAFLAQPEGYRRRCLPGRVPRVAVEAGHGGLWWRLLGPAGLFIGLESFGASAPEKVLAEQYGFTPELVARRVAEFVER</sequence>
<keyword evidence="22" id="KW-0175">Coiled coil</keyword>
<evidence type="ECO:0000256" key="21">
    <source>
        <dbReference type="RuleBase" id="RU004996"/>
    </source>
</evidence>